<dbReference type="Proteomes" id="UP000812013">
    <property type="component" value="Unassembled WGS sequence"/>
</dbReference>
<dbReference type="CDD" id="cd06170">
    <property type="entry name" value="LuxR_C_like"/>
    <property type="match status" value="1"/>
</dbReference>
<dbReference type="SMART" id="SM00421">
    <property type="entry name" value="HTH_LUXR"/>
    <property type="match status" value="1"/>
</dbReference>
<protein>
    <submittedName>
        <fullName evidence="2">Helix-turn-helix transcriptional regulator</fullName>
    </submittedName>
</protein>
<dbReference type="InterPro" id="IPR036388">
    <property type="entry name" value="WH-like_DNA-bd_sf"/>
</dbReference>
<dbReference type="InterPro" id="IPR051797">
    <property type="entry name" value="TrmB-like"/>
</dbReference>
<dbReference type="PROSITE" id="PS50043">
    <property type="entry name" value="HTH_LUXR_2"/>
    <property type="match status" value="1"/>
</dbReference>
<dbReference type="EMBL" id="WTFF01000234">
    <property type="protein sequence ID" value="MBW5485264.1"/>
    <property type="molecule type" value="Genomic_DNA"/>
</dbReference>
<dbReference type="Pfam" id="PF00196">
    <property type="entry name" value="GerE"/>
    <property type="match status" value="1"/>
</dbReference>
<dbReference type="InterPro" id="IPR016032">
    <property type="entry name" value="Sig_transdc_resp-reg_C-effctor"/>
</dbReference>
<comment type="caution">
    <text evidence="2">The sequence shown here is derived from an EMBL/GenBank/DDBJ whole genome shotgun (WGS) entry which is preliminary data.</text>
</comment>
<dbReference type="SUPFAM" id="SSF46894">
    <property type="entry name" value="C-terminal effector domain of the bipartite response regulators"/>
    <property type="match status" value="1"/>
</dbReference>
<dbReference type="PANTHER" id="PTHR34293:SF1">
    <property type="entry name" value="HTH-TYPE TRANSCRIPTIONAL REGULATOR TRMBL2"/>
    <property type="match status" value="1"/>
</dbReference>
<accession>A0ABS6ZBW8</accession>
<dbReference type="Gene3D" id="1.10.10.10">
    <property type="entry name" value="Winged helix-like DNA-binding domain superfamily/Winged helix DNA-binding domain"/>
    <property type="match status" value="2"/>
</dbReference>
<reference evidence="2 3" key="1">
    <citation type="submission" date="2019-12" db="EMBL/GenBank/DDBJ databases">
        <title>Genome sequence of Streptomyces bambusae.</title>
        <authorList>
            <person name="Bansal K."/>
            <person name="Choksket S."/>
            <person name="Korpole S."/>
            <person name="Patil P.B."/>
        </authorList>
    </citation>
    <scope>NUCLEOTIDE SEQUENCE [LARGE SCALE GENOMIC DNA]</scope>
    <source>
        <strain evidence="2 3">SK60</strain>
    </source>
</reference>
<dbReference type="PANTHER" id="PTHR34293">
    <property type="entry name" value="HTH-TYPE TRANSCRIPTIONAL REGULATOR TRMBL2"/>
    <property type="match status" value="1"/>
</dbReference>
<keyword evidence="3" id="KW-1185">Reference proteome</keyword>
<gene>
    <name evidence="2" type="ORF">GPJ59_26155</name>
</gene>
<dbReference type="PRINTS" id="PR00038">
    <property type="entry name" value="HTHLUXR"/>
</dbReference>
<name>A0ABS6ZBW8_9ACTN</name>
<sequence>MLQTLGLDPIAEQVYRVMLKHPQHGVLQLADQLGIVEPDVRAALDRLSALALIRSSEYSPSGFAPLGPEAAMNLLLARQQERLALSQAAAAQLIADCASVQPQTSAESESLSGIEVIRARLCQLSAEVTSEVMTFAPGGAHPEADLRASREPNEQLLDRGVRMRTIYLDSVRNDAATQEHVAWLSRRGGQVRTTTSLPVRMIIMDRRIAVLPVNTTDAHAGAVVLHGAGTVTALCALFESTWAQAAPLGSVPVYDAQGRSQQEKEVVQMLAEGMTDESIAKRLGVSPRTARRIAADLMERLDARSRFEAGVHAVQDGWLPSTR</sequence>
<organism evidence="2 3">
    <name type="scientific">Streptomyces bambusae</name>
    <dbReference type="NCBI Taxonomy" id="1550616"/>
    <lineage>
        <taxon>Bacteria</taxon>
        <taxon>Bacillati</taxon>
        <taxon>Actinomycetota</taxon>
        <taxon>Actinomycetes</taxon>
        <taxon>Kitasatosporales</taxon>
        <taxon>Streptomycetaceae</taxon>
        <taxon>Streptomyces</taxon>
    </lineage>
</organism>
<evidence type="ECO:0000313" key="3">
    <source>
        <dbReference type="Proteomes" id="UP000812013"/>
    </source>
</evidence>
<feature type="domain" description="HTH luxR-type" evidence="1">
    <location>
        <begin position="252"/>
        <end position="317"/>
    </location>
</feature>
<dbReference type="InterPro" id="IPR000792">
    <property type="entry name" value="Tscrpt_reg_LuxR_C"/>
</dbReference>
<evidence type="ECO:0000259" key="1">
    <source>
        <dbReference type="PROSITE" id="PS50043"/>
    </source>
</evidence>
<proteinExistence type="predicted"/>
<evidence type="ECO:0000313" key="2">
    <source>
        <dbReference type="EMBL" id="MBW5485264.1"/>
    </source>
</evidence>
<dbReference type="RefSeq" id="WP_219670171.1">
    <property type="nucleotide sequence ID" value="NZ_WTFF01000234.1"/>
</dbReference>